<dbReference type="Gene3D" id="3.60.10.10">
    <property type="entry name" value="Endonuclease/exonuclease/phosphatase"/>
    <property type="match status" value="1"/>
</dbReference>
<proteinExistence type="predicted"/>
<gene>
    <name evidence="1" type="primary">CFDP2_13</name>
    <name evidence="1" type="ORF">g.96279</name>
</gene>
<evidence type="ECO:0000313" key="1">
    <source>
        <dbReference type="EMBL" id="MBY72925.1"/>
    </source>
</evidence>
<dbReference type="SUPFAM" id="SSF56219">
    <property type="entry name" value="DNase I-like"/>
    <property type="match status" value="1"/>
</dbReference>
<protein>
    <submittedName>
        <fullName evidence="1">Craniofacial development protein 2</fullName>
    </submittedName>
</protein>
<dbReference type="AlphaFoldDB" id="A0A2S2Q593"/>
<dbReference type="InterPro" id="IPR036691">
    <property type="entry name" value="Endo/exonu/phosph_ase_sf"/>
</dbReference>
<dbReference type="InterPro" id="IPR027124">
    <property type="entry name" value="Swc5/CFDP1/2"/>
</dbReference>
<accession>A0A2S2Q593</accession>
<dbReference type="EMBL" id="GGMS01003722">
    <property type="protein sequence ID" value="MBY72925.1"/>
    <property type="molecule type" value="Transcribed_RNA"/>
</dbReference>
<sequence>MERYKIDILGISEVKWTGLWDVWSGDCRVIFIGDEDKITGLGIVVNKDPGHKIKSIIHFNQRIIGIKIEIKQTETFIIQIYMPTSSNKHEEIEELYEPISEVIEIAKEKDNLIIIEDWNAVVGERSVQEVTGNFGLGTRNQRGDRIIKFCKERDLIITNKLFSKPK</sequence>
<dbReference type="OrthoDB" id="10033659at2759"/>
<reference evidence="1" key="1">
    <citation type="submission" date="2018-04" db="EMBL/GenBank/DDBJ databases">
        <title>Transcriptome assembly of Sipha flava.</title>
        <authorList>
            <person name="Scully E.D."/>
            <person name="Geib S.M."/>
            <person name="Palmer N.A."/>
            <person name="Koch K."/>
            <person name="Bradshaw J."/>
            <person name="Heng-Moss T."/>
            <person name="Sarath G."/>
        </authorList>
    </citation>
    <scope>NUCLEOTIDE SEQUENCE</scope>
</reference>
<dbReference type="PANTHER" id="PTHR23227:SF67">
    <property type="entry name" value="CRANIOFACIAL DEVELOPMENT PROTEIN 2-LIKE"/>
    <property type="match status" value="1"/>
</dbReference>
<organism evidence="1">
    <name type="scientific">Sipha flava</name>
    <name type="common">yellow sugarcane aphid</name>
    <dbReference type="NCBI Taxonomy" id="143950"/>
    <lineage>
        <taxon>Eukaryota</taxon>
        <taxon>Metazoa</taxon>
        <taxon>Ecdysozoa</taxon>
        <taxon>Arthropoda</taxon>
        <taxon>Hexapoda</taxon>
        <taxon>Insecta</taxon>
        <taxon>Pterygota</taxon>
        <taxon>Neoptera</taxon>
        <taxon>Paraneoptera</taxon>
        <taxon>Hemiptera</taxon>
        <taxon>Sternorrhyncha</taxon>
        <taxon>Aphidomorpha</taxon>
        <taxon>Aphidoidea</taxon>
        <taxon>Aphididae</taxon>
        <taxon>Sipha</taxon>
    </lineage>
</organism>
<dbReference type="PANTHER" id="PTHR23227">
    <property type="entry name" value="BUCENTAUR RELATED"/>
    <property type="match status" value="1"/>
</dbReference>
<name>A0A2S2Q593_9HEMI</name>